<comment type="caution">
    <text evidence="2">The sequence shown here is derived from an EMBL/GenBank/DDBJ whole genome shotgun (WGS) entry which is preliminary data.</text>
</comment>
<evidence type="ECO:0000313" key="3">
    <source>
        <dbReference type="Proteomes" id="UP001347796"/>
    </source>
</evidence>
<proteinExistence type="predicted"/>
<evidence type="ECO:0000256" key="1">
    <source>
        <dbReference type="SAM" id="SignalP"/>
    </source>
</evidence>
<gene>
    <name evidence="2" type="ORF">SNE40_013594</name>
</gene>
<keyword evidence="1" id="KW-0732">Signal</keyword>
<protein>
    <submittedName>
        <fullName evidence="2">Uncharacterized protein</fullName>
    </submittedName>
</protein>
<keyword evidence="3" id="KW-1185">Reference proteome</keyword>
<dbReference type="Proteomes" id="UP001347796">
    <property type="component" value="Unassembled WGS sequence"/>
</dbReference>
<name>A0AAN8JG99_PATCE</name>
<feature type="chain" id="PRO_5042831807" evidence="1">
    <location>
        <begin position="18"/>
        <end position="123"/>
    </location>
</feature>
<dbReference type="EMBL" id="JAZGQO010000010">
    <property type="protein sequence ID" value="KAK6175056.1"/>
    <property type="molecule type" value="Genomic_DNA"/>
</dbReference>
<evidence type="ECO:0000313" key="2">
    <source>
        <dbReference type="EMBL" id="KAK6175056.1"/>
    </source>
</evidence>
<sequence>MFIVVLISAILVGLASSTPCSSSVDCPTGSSCRDENGHIIYIPENQFGPIFDGPNEITGTCGEGAGAGEVCLSTPECPPGYECYREMSGACCPPKRCITNEEAQEKRDYWNNCHPPTCFFPAK</sequence>
<reference evidence="2 3" key="1">
    <citation type="submission" date="2024-01" db="EMBL/GenBank/DDBJ databases">
        <title>The genome of the rayed Mediterranean limpet Patella caerulea (Linnaeus, 1758).</title>
        <authorList>
            <person name="Anh-Thu Weber A."/>
            <person name="Halstead-Nussloch G."/>
        </authorList>
    </citation>
    <scope>NUCLEOTIDE SEQUENCE [LARGE SCALE GENOMIC DNA]</scope>
    <source>
        <strain evidence="2">AATW-2023a</strain>
        <tissue evidence="2">Whole specimen</tissue>
    </source>
</reference>
<feature type="signal peptide" evidence="1">
    <location>
        <begin position="1"/>
        <end position="17"/>
    </location>
</feature>
<organism evidence="2 3">
    <name type="scientific">Patella caerulea</name>
    <name type="common">Rayed Mediterranean limpet</name>
    <dbReference type="NCBI Taxonomy" id="87958"/>
    <lineage>
        <taxon>Eukaryota</taxon>
        <taxon>Metazoa</taxon>
        <taxon>Spiralia</taxon>
        <taxon>Lophotrochozoa</taxon>
        <taxon>Mollusca</taxon>
        <taxon>Gastropoda</taxon>
        <taxon>Patellogastropoda</taxon>
        <taxon>Patelloidea</taxon>
        <taxon>Patellidae</taxon>
        <taxon>Patella</taxon>
    </lineage>
</organism>
<dbReference type="AlphaFoldDB" id="A0AAN8JG99"/>
<accession>A0AAN8JG99</accession>